<keyword evidence="6" id="KW-0997">Cell inner membrane</keyword>
<dbReference type="GO" id="GO:0031522">
    <property type="term" value="C:cell envelope Sec protein transport complex"/>
    <property type="evidence" value="ECO:0007669"/>
    <property type="project" value="TreeGrafter"/>
</dbReference>
<sequence length="916" mass="103063">MLNSVMKAVFGSSNDRYVKSLGKIVNQINALEPQIQALTDEELAAQTDKFRAQLADGKTLDDILPEAFATVREASVRVLGMRHFDVQMVGGIVLHRGEISEMKTGEGKTLVATLATYLNAIEGKGVHVVTVNDYLAKRDAEWMGRLHRFLGLTIGVIVPDLSEFQRREAYNADITYSTNNELGFDYLRDNMKHERSQMVQRPFNFAIVDEVDSILIDEARTPLIISGPTEDKSELYIAIDEVVKTIPETWYEKDEKTRNISLTEEGTEEIEKLLIEKGLLATDNLYDVENTQVVHHLDQALKAVHMFKRDTDYIVKDDKVIIIDEFTGRMMDGRRWSNGLHQACEAKEGVKIEPENQTLASITFQNYFRMYPKLSGMTGTAATEANEFWDIYKMNVVEIPTNVPVQRIDEEDEFYKNTQDKFQAIAKAIREKNETGQPVLVGTVSIEKSELLSEFLDKEGVKHAVLNARFHEQEAHIVAQAGRIGAVTIATNMAGRGTDIQLGGNLEFRIEDELSGMEDGPEKDAAIARIKAEIAEEKRRVLEAGGLFVLGTERHESRRIDNQLRGRSGRQGDPGLSRFYLCLEDDLLRIFGPDTLFSRMMNSNLEDGEAIGSKWLSKAIETAQKKVEARNYEIRKQVVQYDDVMNDQRKVIYEQRAEIMDSEAVDDVVADMRHDAINALVGTACPPGSYPEQWDIAGLKERTEEVLGISLPMEQWVEEDHVEPELIEERIREEADRIMENKVAAADPALWRRIEKSVLLQEMDQEWKEHLSTLDALRQVVWMRAHAQKQPINEYKQEAFSLFESMLDKLRETVTSKLIRLELREPEPMPMIDLPELPAFLTGHIDPLTGLENSNDGDGSATQEALFGSLAGSPRAAVGPGGAATDNPYAGMNISRNAMCPCGSGNKYKHCHGAIG</sequence>
<keyword evidence="14 15" id="KW-0472">Membrane</keyword>
<evidence type="ECO:0000256" key="3">
    <source>
        <dbReference type="ARBA" id="ARBA00022448"/>
    </source>
</evidence>
<dbReference type="InterPro" id="IPR011115">
    <property type="entry name" value="SecA_DEAD"/>
</dbReference>
<dbReference type="InterPro" id="IPR014001">
    <property type="entry name" value="Helicase_ATP-bd"/>
</dbReference>
<dbReference type="FunFam" id="3.40.50.300:FF:000113">
    <property type="entry name" value="Preprotein translocase subunit SecA"/>
    <property type="match status" value="1"/>
</dbReference>
<dbReference type="CDD" id="cd17928">
    <property type="entry name" value="DEXDc_SecA"/>
    <property type="match status" value="1"/>
</dbReference>
<dbReference type="Gene3D" id="3.10.450.50">
    <property type="match status" value="1"/>
</dbReference>
<keyword evidence="3 15" id="KW-0813">Transport</keyword>
<feature type="domain" description="SecA family profile" evidence="19">
    <location>
        <begin position="3"/>
        <end position="612"/>
    </location>
</feature>
<dbReference type="GO" id="GO:0065002">
    <property type="term" value="P:intracellular protein transmembrane transport"/>
    <property type="evidence" value="ECO:0007669"/>
    <property type="project" value="UniProtKB-UniRule"/>
</dbReference>
<protein>
    <recommendedName>
        <fullName evidence="15 16">Protein translocase subunit SecA</fullName>
        <ecNumber evidence="15">7.4.2.8</ecNumber>
    </recommendedName>
</protein>
<comment type="function">
    <text evidence="15">Part of the Sec protein translocase complex. Interacts with the SecYEG preprotein conducting channel. Has a central role in coupling the hydrolysis of ATP to the transfer of proteins into and across the cell membrane, serving both as a receptor for the preprotein-SecB complex and as an ATP-driven molecular motor driving the stepwise translocation of polypeptide chains across the membrane.</text>
</comment>
<dbReference type="HAMAP" id="MF_01382">
    <property type="entry name" value="SecA"/>
    <property type="match status" value="1"/>
</dbReference>
<dbReference type="PROSITE" id="PS51196">
    <property type="entry name" value="SECA_MOTOR_DEAD"/>
    <property type="match status" value="1"/>
</dbReference>
<dbReference type="InterPro" id="IPR044722">
    <property type="entry name" value="SecA_SF2_C"/>
</dbReference>
<dbReference type="SUPFAM" id="SSF52540">
    <property type="entry name" value="P-loop containing nucleoside triphosphate hydrolases"/>
    <property type="match status" value="2"/>
</dbReference>
<evidence type="ECO:0000259" key="19">
    <source>
        <dbReference type="PROSITE" id="PS51196"/>
    </source>
</evidence>
<dbReference type="InterPro" id="IPR001650">
    <property type="entry name" value="Helicase_C-like"/>
</dbReference>
<dbReference type="GO" id="GO:0046872">
    <property type="term" value="F:metal ion binding"/>
    <property type="evidence" value="ECO:0007669"/>
    <property type="project" value="UniProtKB-KW"/>
</dbReference>
<reference evidence="20 21" key="1">
    <citation type="submission" date="2020-11" db="EMBL/GenBank/DDBJ databases">
        <title>The genome sequence of Erythrobacter sp. 6D36.</title>
        <authorList>
            <person name="Liu Y."/>
        </authorList>
    </citation>
    <scope>NUCLEOTIDE SEQUENCE [LARGE SCALE GENOMIC DNA]</scope>
    <source>
        <strain evidence="20 21">6D36</strain>
    </source>
</reference>
<dbReference type="Pfam" id="PF01043">
    <property type="entry name" value="SecA_PP_bind"/>
    <property type="match status" value="1"/>
</dbReference>
<evidence type="ECO:0000256" key="8">
    <source>
        <dbReference type="ARBA" id="ARBA00022741"/>
    </source>
</evidence>
<proteinExistence type="inferred from homology"/>
<keyword evidence="21" id="KW-1185">Reference proteome</keyword>
<keyword evidence="5 15" id="KW-0963">Cytoplasm</keyword>
<dbReference type="KEGG" id="qso:IRL76_04470"/>
<dbReference type="FunFam" id="1.10.3060.10:FF:000003">
    <property type="entry name" value="Protein translocase subunit SecA"/>
    <property type="match status" value="1"/>
</dbReference>
<evidence type="ECO:0000313" key="21">
    <source>
        <dbReference type="Proteomes" id="UP000594459"/>
    </source>
</evidence>
<dbReference type="GO" id="GO:0043952">
    <property type="term" value="P:protein transport by the Sec complex"/>
    <property type="evidence" value="ECO:0007669"/>
    <property type="project" value="UniProtKB-ARBA"/>
</dbReference>
<dbReference type="SUPFAM" id="SSF81886">
    <property type="entry name" value="Helical scaffold and wing domains of SecA"/>
    <property type="match status" value="1"/>
</dbReference>
<dbReference type="PRINTS" id="PR00906">
    <property type="entry name" value="SECA"/>
</dbReference>
<dbReference type="PANTHER" id="PTHR30612:SF0">
    <property type="entry name" value="CHLOROPLAST PROTEIN-TRANSPORTING ATPASE"/>
    <property type="match status" value="1"/>
</dbReference>
<evidence type="ECO:0000256" key="13">
    <source>
        <dbReference type="ARBA" id="ARBA00023010"/>
    </source>
</evidence>
<dbReference type="Pfam" id="PF21090">
    <property type="entry name" value="P-loop_SecA"/>
    <property type="match status" value="1"/>
</dbReference>
<dbReference type="GO" id="GO:0008564">
    <property type="term" value="F:protein-exporting ATPase activity"/>
    <property type="evidence" value="ECO:0007669"/>
    <property type="project" value="UniProtKB-EC"/>
</dbReference>
<dbReference type="SMART" id="SM00957">
    <property type="entry name" value="SecA_DEAD"/>
    <property type="match status" value="1"/>
</dbReference>
<keyword evidence="12 15" id="KW-1278">Translocase</keyword>
<dbReference type="NCBIfam" id="TIGR00963">
    <property type="entry name" value="secA"/>
    <property type="match status" value="1"/>
</dbReference>
<feature type="domain" description="Helicase ATP-binding" evidence="17">
    <location>
        <begin position="89"/>
        <end position="248"/>
    </location>
</feature>
<dbReference type="SUPFAM" id="SSF81767">
    <property type="entry name" value="Pre-protein crosslinking domain of SecA"/>
    <property type="match status" value="1"/>
</dbReference>
<organism evidence="20 21">
    <name type="scientific">Qipengyuania soli</name>
    <dbReference type="NCBI Taxonomy" id="2782568"/>
    <lineage>
        <taxon>Bacteria</taxon>
        <taxon>Pseudomonadati</taxon>
        <taxon>Pseudomonadota</taxon>
        <taxon>Alphaproteobacteria</taxon>
        <taxon>Sphingomonadales</taxon>
        <taxon>Erythrobacteraceae</taxon>
        <taxon>Qipengyuania</taxon>
    </lineage>
</organism>
<dbReference type="FunFam" id="3.40.50.300:FF:000334">
    <property type="entry name" value="Protein translocase subunit SecA"/>
    <property type="match status" value="1"/>
</dbReference>
<dbReference type="Gene3D" id="1.10.3060.10">
    <property type="entry name" value="Helical scaffold and wing domains of SecA"/>
    <property type="match status" value="1"/>
</dbReference>
<dbReference type="InterPro" id="IPR036670">
    <property type="entry name" value="SecA_X-link_sf"/>
</dbReference>
<dbReference type="GO" id="GO:0005524">
    <property type="term" value="F:ATP binding"/>
    <property type="evidence" value="ECO:0007669"/>
    <property type="project" value="UniProtKB-UniRule"/>
</dbReference>
<feature type="domain" description="Helicase C-terminal" evidence="18">
    <location>
        <begin position="421"/>
        <end position="628"/>
    </location>
</feature>
<dbReference type="PROSITE" id="PS01312">
    <property type="entry name" value="SECA"/>
    <property type="match status" value="1"/>
</dbReference>
<dbReference type="CDD" id="cd18803">
    <property type="entry name" value="SF2_C_secA"/>
    <property type="match status" value="1"/>
</dbReference>
<gene>
    <name evidence="15 20" type="primary">secA</name>
    <name evidence="20" type="ORF">IRL76_04470</name>
</gene>
<evidence type="ECO:0000256" key="11">
    <source>
        <dbReference type="ARBA" id="ARBA00022927"/>
    </source>
</evidence>
<dbReference type="NCBIfam" id="NF009538">
    <property type="entry name" value="PRK12904.1"/>
    <property type="match status" value="1"/>
</dbReference>
<keyword evidence="8 15" id="KW-0547">Nucleotide-binding</keyword>
<dbReference type="InterPro" id="IPR036266">
    <property type="entry name" value="SecA_Wing/Scaffold_sf"/>
</dbReference>
<keyword evidence="9" id="KW-0862">Zinc</keyword>
<dbReference type="Pfam" id="PF07516">
    <property type="entry name" value="SecA_SW"/>
    <property type="match status" value="1"/>
</dbReference>
<dbReference type="Proteomes" id="UP000594459">
    <property type="component" value="Chromosome"/>
</dbReference>
<evidence type="ECO:0000256" key="14">
    <source>
        <dbReference type="ARBA" id="ARBA00023136"/>
    </source>
</evidence>
<dbReference type="InterPro" id="IPR000185">
    <property type="entry name" value="SecA"/>
</dbReference>
<evidence type="ECO:0000256" key="2">
    <source>
        <dbReference type="ARBA" id="ARBA00007650"/>
    </source>
</evidence>
<evidence type="ECO:0000256" key="5">
    <source>
        <dbReference type="ARBA" id="ARBA00022490"/>
    </source>
</evidence>
<dbReference type="Pfam" id="PF02810">
    <property type="entry name" value="SEC-C"/>
    <property type="match status" value="1"/>
</dbReference>
<evidence type="ECO:0000256" key="4">
    <source>
        <dbReference type="ARBA" id="ARBA00022475"/>
    </source>
</evidence>
<dbReference type="InterPro" id="IPR004027">
    <property type="entry name" value="SEC_C_motif"/>
</dbReference>
<dbReference type="InterPro" id="IPR020937">
    <property type="entry name" value="SecA_CS"/>
</dbReference>
<dbReference type="InterPro" id="IPR011116">
    <property type="entry name" value="SecA_Wing/Scaffold"/>
</dbReference>
<accession>A0A7S8F616</accession>
<dbReference type="SMART" id="SM00958">
    <property type="entry name" value="SecA_PP_bind"/>
    <property type="match status" value="1"/>
</dbReference>
<keyword evidence="11 15" id="KW-0653">Protein transport</keyword>
<keyword evidence="13 15" id="KW-0811">Translocation</keyword>
<keyword evidence="7" id="KW-0479">Metal-binding</keyword>
<dbReference type="GO" id="GO:0005886">
    <property type="term" value="C:plasma membrane"/>
    <property type="evidence" value="ECO:0007669"/>
    <property type="project" value="UniProtKB-SubCell"/>
</dbReference>
<dbReference type="AlphaFoldDB" id="A0A7S8F616"/>
<dbReference type="FunFam" id="3.40.50.300:FF:000246">
    <property type="entry name" value="Preprotein translocase subunit SecA"/>
    <property type="match status" value="1"/>
</dbReference>
<dbReference type="Gene3D" id="3.90.1440.10">
    <property type="entry name" value="SecA, preprotein cross-linking domain"/>
    <property type="match status" value="1"/>
</dbReference>
<comment type="subcellular location">
    <subcellularLocation>
        <location evidence="15">Cell membrane</location>
        <topology evidence="15">Peripheral membrane protein</topology>
        <orientation evidence="15">Cytoplasmic side</orientation>
    </subcellularLocation>
    <subcellularLocation>
        <location evidence="15">Cytoplasm</location>
    </subcellularLocation>
    <text evidence="15">Distribution is 50-50.</text>
</comment>
<dbReference type="FunFam" id="3.90.1440.10:FF:000001">
    <property type="entry name" value="Preprotein translocase subunit SecA"/>
    <property type="match status" value="1"/>
</dbReference>
<dbReference type="RefSeq" id="WP_200983537.1">
    <property type="nucleotide sequence ID" value="NZ_CP064654.1"/>
</dbReference>
<dbReference type="Gene3D" id="3.40.50.300">
    <property type="entry name" value="P-loop containing nucleotide triphosphate hydrolases"/>
    <property type="match status" value="2"/>
</dbReference>
<dbReference type="PROSITE" id="PS51192">
    <property type="entry name" value="HELICASE_ATP_BIND_1"/>
    <property type="match status" value="1"/>
</dbReference>
<feature type="binding site" evidence="15">
    <location>
        <begin position="105"/>
        <end position="109"/>
    </location>
    <ligand>
        <name>ATP</name>
        <dbReference type="ChEBI" id="CHEBI:30616"/>
    </ligand>
</feature>
<dbReference type="GO" id="GO:0006605">
    <property type="term" value="P:protein targeting"/>
    <property type="evidence" value="ECO:0007669"/>
    <property type="project" value="UniProtKB-UniRule"/>
</dbReference>
<name>A0A7S8F616_9SPHN</name>
<feature type="binding site" evidence="15">
    <location>
        <position position="87"/>
    </location>
    <ligand>
        <name>ATP</name>
        <dbReference type="ChEBI" id="CHEBI:30616"/>
    </ligand>
</feature>
<dbReference type="EMBL" id="CP064654">
    <property type="protein sequence ID" value="QPC99807.1"/>
    <property type="molecule type" value="Genomic_DNA"/>
</dbReference>
<dbReference type="PANTHER" id="PTHR30612">
    <property type="entry name" value="SECA INNER MEMBRANE COMPONENT OF SEC PROTEIN SECRETION SYSTEM"/>
    <property type="match status" value="1"/>
</dbReference>
<evidence type="ECO:0000256" key="12">
    <source>
        <dbReference type="ARBA" id="ARBA00022967"/>
    </source>
</evidence>
<evidence type="ECO:0000256" key="6">
    <source>
        <dbReference type="ARBA" id="ARBA00022519"/>
    </source>
</evidence>
<evidence type="ECO:0000313" key="20">
    <source>
        <dbReference type="EMBL" id="QPC99807.1"/>
    </source>
</evidence>
<dbReference type="InterPro" id="IPR027417">
    <property type="entry name" value="P-loop_NTPase"/>
</dbReference>
<evidence type="ECO:0000259" key="17">
    <source>
        <dbReference type="PROSITE" id="PS51192"/>
    </source>
</evidence>
<dbReference type="InterPro" id="IPR014018">
    <property type="entry name" value="SecA_motor_DEAD"/>
</dbReference>
<evidence type="ECO:0000256" key="7">
    <source>
        <dbReference type="ARBA" id="ARBA00022723"/>
    </source>
</evidence>
<comment type="subunit">
    <text evidence="15">Monomer and homodimer. Part of the essential Sec protein translocation apparatus which comprises SecA, SecYEG and auxiliary proteins SecDF-YajC and YidC.</text>
</comment>
<comment type="catalytic activity">
    <reaction evidence="15">
        <text>ATP + H2O + cellular proteinSide 1 = ADP + phosphate + cellular proteinSide 2.</text>
        <dbReference type="EC" id="7.4.2.8"/>
    </reaction>
</comment>
<comment type="similarity">
    <text evidence="2 15 16">Belongs to the SecA family.</text>
</comment>
<feature type="binding site" evidence="15">
    <location>
        <position position="499"/>
    </location>
    <ligand>
        <name>ATP</name>
        <dbReference type="ChEBI" id="CHEBI:30616"/>
    </ligand>
</feature>
<evidence type="ECO:0000256" key="15">
    <source>
        <dbReference type="HAMAP-Rule" id="MF_01382"/>
    </source>
</evidence>
<dbReference type="Pfam" id="PF07517">
    <property type="entry name" value="SecA_DEAD"/>
    <property type="match status" value="1"/>
</dbReference>
<comment type="cofactor">
    <cofactor evidence="1">
        <name>Zn(2+)</name>
        <dbReference type="ChEBI" id="CHEBI:29105"/>
    </cofactor>
</comment>
<keyword evidence="4 15" id="KW-1003">Cell membrane</keyword>
<evidence type="ECO:0000256" key="10">
    <source>
        <dbReference type="ARBA" id="ARBA00022840"/>
    </source>
</evidence>
<evidence type="ECO:0000256" key="16">
    <source>
        <dbReference type="RuleBase" id="RU003874"/>
    </source>
</evidence>
<dbReference type="GO" id="GO:0005829">
    <property type="term" value="C:cytosol"/>
    <property type="evidence" value="ECO:0007669"/>
    <property type="project" value="TreeGrafter"/>
</dbReference>
<evidence type="ECO:0000259" key="18">
    <source>
        <dbReference type="PROSITE" id="PS51194"/>
    </source>
</evidence>
<evidence type="ECO:0000256" key="1">
    <source>
        <dbReference type="ARBA" id="ARBA00001947"/>
    </source>
</evidence>
<evidence type="ECO:0000256" key="9">
    <source>
        <dbReference type="ARBA" id="ARBA00022833"/>
    </source>
</evidence>
<dbReference type="PROSITE" id="PS51194">
    <property type="entry name" value="HELICASE_CTER"/>
    <property type="match status" value="1"/>
</dbReference>
<dbReference type="InterPro" id="IPR011130">
    <property type="entry name" value="SecA_preprotein_X-link_dom"/>
</dbReference>
<dbReference type="EC" id="7.4.2.8" evidence="15"/>
<keyword evidence="10 15" id="KW-0067">ATP-binding</keyword>
<dbReference type="GO" id="GO:0017038">
    <property type="term" value="P:protein import"/>
    <property type="evidence" value="ECO:0007669"/>
    <property type="project" value="InterPro"/>
</dbReference>